<accession>A0A840P3E1</accession>
<dbReference type="RefSeq" id="WP_185047437.1">
    <property type="nucleotide sequence ID" value="NZ_BAABIX010000006.1"/>
</dbReference>
<organism evidence="5 6">
    <name type="scientific">Thermocatellispora tengchongensis</name>
    <dbReference type="NCBI Taxonomy" id="1073253"/>
    <lineage>
        <taxon>Bacteria</taxon>
        <taxon>Bacillati</taxon>
        <taxon>Actinomycetota</taxon>
        <taxon>Actinomycetes</taxon>
        <taxon>Streptosporangiales</taxon>
        <taxon>Streptosporangiaceae</taxon>
        <taxon>Thermocatellispora</taxon>
    </lineage>
</organism>
<dbReference type="InterPro" id="IPR050679">
    <property type="entry name" value="Bact_HTH_transcr_reg"/>
</dbReference>
<feature type="domain" description="HTH gntR-type" evidence="4">
    <location>
        <begin position="7"/>
        <end position="75"/>
    </location>
</feature>
<evidence type="ECO:0000313" key="6">
    <source>
        <dbReference type="Proteomes" id="UP000578449"/>
    </source>
</evidence>
<gene>
    <name evidence="5" type="ORF">HNP84_000253</name>
</gene>
<keyword evidence="1" id="KW-0805">Transcription regulation</keyword>
<dbReference type="PANTHER" id="PTHR44846:SF17">
    <property type="entry name" value="GNTR-FAMILY TRANSCRIPTIONAL REGULATOR"/>
    <property type="match status" value="1"/>
</dbReference>
<sequence length="286" mass="32382">MDTEDKDIRWRTIATDLRAAILDGRYPPGAALPSEPELVRRYGVSRPTVRKAIDTLVTDGLAYVMRGRGSFVRPLPQRSVILIGDKQRPDIAAPGNHPHIRAYGWDLGLQDSDTLKRTEHPPFGDERTTADRATAALLSVRPGTPVIRRHSHWTLENGSHIEINSWTKADLVAGWEDQKRYHQFRKRPAFFYQTLQREHGRMRWITVTSARIAYEDERAPLGLDYAEALLIIHRAMVDEQARTVEVTEVKAPANRFEIAHAAETGHDEQELYTPGQSAEEGVVLIV</sequence>
<protein>
    <submittedName>
        <fullName evidence="5">GntR family transcriptional regulator</fullName>
    </submittedName>
</protein>
<keyword evidence="6" id="KW-1185">Reference proteome</keyword>
<dbReference type="CDD" id="cd07377">
    <property type="entry name" value="WHTH_GntR"/>
    <property type="match status" value="1"/>
</dbReference>
<keyword evidence="3" id="KW-0804">Transcription</keyword>
<dbReference type="Pfam" id="PF00392">
    <property type="entry name" value="GntR"/>
    <property type="match status" value="1"/>
</dbReference>
<dbReference type="Proteomes" id="UP000578449">
    <property type="component" value="Unassembled WGS sequence"/>
</dbReference>
<evidence type="ECO:0000256" key="1">
    <source>
        <dbReference type="ARBA" id="ARBA00023015"/>
    </source>
</evidence>
<dbReference type="GO" id="GO:0003677">
    <property type="term" value="F:DNA binding"/>
    <property type="evidence" value="ECO:0007669"/>
    <property type="project" value="UniProtKB-KW"/>
</dbReference>
<dbReference type="PANTHER" id="PTHR44846">
    <property type="entry name" value="MANNOSYL-D-GLYCERATE TRANSPORT/METABOLISM SYSTEM REPRESSOR MNGR-RELATED"/>
    <property type="match status" value="1"/>
</dbReference>
<evidence type="ECO:0000256" key="2">
    <source>
        <dbReference type="ARBA" id="ARBA00023125"/>
    </source>
</evidence>
<dbReference type="Gene3D" id="3.40.1410.10">
    <property type="entry name" value="Chorismate lyase-like"/>
    <property type="match status" value="1"/>
</dbReference>
<dbReference type="Pfam" id="PF07702">
    <property type="entry name" value="UTRA"/>
    <property type="match status" value="1"/>
</dbReference>
<dbReference type="InterPro" id="IPR036388">
    <property type="entry name" value="WH-like_DNA-bd_sf"/>
</dbReference>
<dbReference type="PROSITE" id="PS50949">
    <property type="entry name" value="HTH_GNTR"/>
    <property type="match status" value="1"/>
</dbReference>
<comment type="caution">
    <text evidence="5">The sequence shown here is derived from an EMBL/GenBank/DDBJ whole genome shotgun (WGS) entry which is preliminary data.</text>
</comment>
<keyword evidence="2" id="KW-0238">DNA-binding</keyword>
<dbReference type="InterPro" id="IPR036390">
    <property type="entry name" value="WH_DNA-bd_sf"/>
</dbReference>
<dbReference type="EMBL" id="JACHGN010000001">
    <property type="protein sequence ID" value="MBB5130565.1"/>
    <property type="molecule type" value="Genomic_DNA"/>
</dbReference>
<proteinExistence type="predicted"/>
<evidence type="ECO:0000256" key="3">
    <source>
        <dbReference type="ARBA" id="ARBA00023163"/>
    </source>
</evidence>
<dbReference type="AlphaFoldDB" id="A0A840P3E1"/>
<name>A0A840P3E1_9ACTN</name>
<dbReference type="SUPFAM" id="SSF46785">
    <property type="entry name" value="Winged helix' DNA-binding domain"/>
    <property type="match status" value="1"/>
</dbReference>
<reference evidence="5 6" key="1">
    <citation type="submission" date="2020-08" db="EMBL/GenBank/DDBJ databases">
        <title>Genomic Encyclopedia of Type Strains, Phase IV (KMG-IV): sequencing the most valuable type-strain genomes for metagenomic binning, comparative biology and taxonomic classification.</title>
        <authorList>
            <person name="Goeker M."/>
        </authorList>
    </citation>
    <scope>NUCLEOTIDE SEQUENCE [LARGE SCALE GENOMIC DNA]</scope>
    <source>
        <strain evidence="5 6">DSM 45615</strain>
    </source>
</reference>
<dbReference type="InterPro" id="IPR000524">
    <property type="entry name" value="Tscrpt_reg_HTH_GntR"/>
</dbReference>
<dbReference type="Gene3D" id="1.10.10.10">
    <property type="entry name" value="Winged helix-like DNA-binding domain superfamily/Winged helix DNA-binding domain"/>
    <property type="match status" value="1"/>
</dbReference>
<dbReference type="PRINTS" id="PR00035">
    <property type="entry name" value="HTHGNTR"/>
</dbReference>
<dbReference type="InterPro" id="IPR028978">
    <property type="entry name" value="Chorismate_lyase_/UTRA_dom_sf"/>
</dbReference>
<dbReference type="SMART" id="SM00345">
    <property type="entry name" value="HTH_GNTR"/>
    <property type="match status" value="1"/>
</dbReference>
<dbReference type="GO" id="GO:0003700">
    <property type="term" value="F:DNA-binding transcription factor activity"/>
    <property type="evidence" value="ECO:0007669"/>
    <property type="project" value="InterPro"/>
</dbReference>
<dbReference type="InterPro" id="IPR011663">
    <property type="entry name" value="UTRA"/>
</dbReference>
<evidence type="ECO:0000313" key="5">
    <source>
        <dbReference type="EMBL" id="MBB5130565.1"/>
    </source>
</evidence>
<evidence type="ECO:0000259" key="4">
    <source>
        <dbReference type="PROSITE" id="PS50949"/>
    </source>
</evidence>
<dbReference type="GO" id="GO:0045892">
    <property type="term" value="P:negative regulation of DNA-templated transcription"/>
    <property type="evidence" value="ECO:0007669"/>
    <property type="project" value="TreeGrafter"/>
</dbReference>
<dbReference type="SUPFAM" id="SSF64288">
    <property type="entry name" value="Chorismate lyase-like"/>
    <property type="match status" value="1"/>
</dbReference>